<organism evidence="1">
    <name type="scientific">Haptolina ericina</name>
    <dbReference type="NCBI Taxonomy" id="156174"/>
    <lineage>
        <taxon>Eukaryota</taxon>
        <taxon>Haptista</taxon>
        <taxon>Haptophyta</taxon>
        <taxon>Prymnesiophyceae</taxon>
        <taxon>Prymnesiales</taxon>
        <taxon>Prymnesiaceae</taxon>
        <taxon>Haptolina</taxon>
    </lineage>
</organism>
<evidence type="ECO:0000313" key="1">
    <source>
        <dbReference type="EMBL" id="CAE0107149.1"/>
    </source>
</evidence>
<proteinExistence type="predicted"/>
<sequence>MGDVSLTYNNVYVEHMPFDGIGFAYFVDDRKWHSQTPSFHRKGMMIGSPEFGCAEYTCGGVTHVTNNAFSTFTLDDSNCQLGHGALNGDAFGCNNNNGKTSVYLRW</sequence>
<gene>
    <name evidence="1" type="ORF">HERI1096_LOCUS7808</name>
</gene>
<dbReference type="AlphaFoldDB" id="A0A7S3AK63"/>
<dbReference type="EMBL" id="HBHX01013985">
    <property type="protein sequence ID" value="CAE0107149.1"/>
    <property type="molecule type" value="Transcribed_RNA"/>
</dbReference>
<reference evidence="1" key="1">
    <citation type="submission" date="2021-01" db="EMBL/GenBank/DDBJ databases">
        <authorList>
            <person name="Corre E."/>
            <person name="Pelletier E."/>
            <person name="Niang G."/>
            <person name="Scheremetjew M."/>
            <person name="Finn R."/>
            <person name="Kale V."/>
            <person name="Holt S."/>
            <person name="Cochrane G."/>
            <person name="Meng A."/>
            <person name="Brown T."/>
            <person name="Cohen L."/>
        </authorList>
    </citation>
    <scope>NUCLEOTIDE SEQUENCE</scope>
    <source>
        <strain evidence="1">CCMP281</strain>
    </source>
</reference>
<protein>
    <submittedName>
        <fullName evidence="1">Uncharacterized protein</fullName>
    </submittedName>
</protein>
<name>A0A7S3AK63_9EUKA</name>
<accession>A0A7S3AK63</accession>